<dbReference type="eggNOG" id="ENOG502ZYK5">
    <property type="taxonomic scope" value="Bacteria"/>
</dbReference>
<dbReference type="Proteomes" id="UP000014411">
    <property type="component" value="Unassembled WGS sequence"/>
</dbReference>
<name>S3ICT5_9HYPH</name>
<dbReference type="EMBL" id="AEYE02000019">
    <property type="protein sequence ID" value="EPE96988.1"/>
    <property type="molecule type" value="Genomic_DNA"/>
</dbReference>
<sequence length="159" mass="17188">MAGLIIVSGFLTVGDLAYRWQAKRKKVALMFAPALFIGDTRVSRWPPPGPSKHQSAFSAKGTRSMMKFRLLILPLFARLTACQSTTRQSVCDGCQKLRPSLKTTVTMLRTDRPFADQKRHTIGSAHPKAAGSKSEGPTARLLPDPPSATSGYMSAAGAK</sequence>
<evidence type="ECO:0000313" key="3">
    <source>
        <dbReference type="Proteomes" id="UP000014411"/>
    </source>
</evidence>
<proteinExistence type="predicted"/>
<comment type="caution">
    <text evidence="2">The sequence shown here is derived from an EMBL/GenBank/DDBJ whole genome shotgun (WGS) entry which is preliminary data.</text>
</comment>
<accession>S3ICT5</accession>
<gene>
    <name evidence="2" type="ORF">RGCCGE502_17495</name>
</gene>
<feature type="region of interest" description="Disordered" evidence="1">
    <location>
        <begin position="112"/>
        <end position="159"/>
    </location>
</feature>
<protein>
    <submittedName>
        <fullName evidence="2">Putative exported or membrane-anchored protein</fullName>
    </submittedName>
</protein>
<dbReference type="HOGENOM" id="CLU_1659337_0_0_5"/>
<dbReference type="AlphaFoldDB" id="S3ICT5"/>
<organism evidence="2 3">
    <name type="scientific">Rhizobium grahamii CCGE 502</name>
    <dbReference type="NCBI Taxonomy" id="990285"/>
    <lineage>
        <taxon>Bacteria</taxon>
        <taxon>Pseudomonadati</taxon>
        <taxon>Pseudomonadota</taxon>
        <taxon>Alphaproteobacteria</taxon>
        <taxon>Hyphomicrobiales</taxon>
        <taxon>Rhizobiaceae</taxon>
        <taxon>Rhizobium/Agrobacterium group</taxon>
        <taxon>Rhizobium</taxon>
    </lineage>
</organism>
<keyword evidence="3" id="KW-1185">Reference proteome</keyword>
<evidence type="ECO:0000256" key="1">
    <source>
        <dbReference type="SAM" id="MobiDB-lite"/>
    </source>
</evidence>
<evidence type="ECO:0000313" key="2">
    <source>
        <dbReference type="EMBL" id="EPE96988.1"/>
    </source>
</evidence>
<reference evidence="2 3" key="1">
    <citation type="journal article" date="2012" name="J. Bacteriol.">
        <title>Genome sequence of Rhizobium grahamii CCGE502, a broad-host-range symbiont with low nodulation competitiveness in Phaseolus vulgaris.</title>
        <authorList>
            <person name="Althabegoiti M.J."/>
            <person name="Lozano L."/>
            <person name="Torres-Tejerizo G."/>
            <person name="Ormeno-Orrillo E."/>
            <person name="Rogel M.A."/>
            <person name="Gonzalez V."/>
            <person name="Martinez-Romero E."/>
        </authorList>
    </citation>
    <scope>NUCLEOTIDE SEQUENCE [LARGE SCALE GENOMIC DNA]</scope>
    <source>
        <strain evidence="2 3">CCGE 502</strain>
    </source>
</reference>